<dbReference type="InterPro" id="IPR002762">
    <property type="entry name" value="CbiX-like"/>
</dbReference>
<dbReference type="PANTHER" id="PTHR33542:SF3">
    <property type="entry name" value="SIROHYDROCHLORIN FERROCHELATASE, CHLOROPLASTIC"/>
    <property type="match status" value="1"/>
</dbReference>
<reference evidence="3 4" key="1">
    <citation type="submission" date="2021-07" db="EMBL/GenBank/DDBJ databases">
        <title>complete genome sequencing of Tessaracoccus sp.J1M15.</title>
        <authorList>
            <person name="Bae J.-W."/>
            <person name="Kim D.-y."/>
        </authorList>
    </citation>
    <scope>NUCLEOTIDE SEQUENCE [LARGE SCALE GENOMIC DNA]</scope>
    <source>
        <strain evidence="3 4">J1M15</strain>
    </source>
</reference>
<keyword evidence="2" id="KW-0456">Lyase</keyword>
<dbReference type="Pfam" id="PF01903">
    <property type="entry name" value="CbiX"/>
    <property type="match status" value="2"/>
</dbReference>
<dbReference type="RefSeq" id="WP_219081371.1">
    <property type="nucleotide sequence ID" value="NZ_CP079216.1"/>
</dbReference>
<dbReference type="EMBL" id="CP079216">
    <property type="protein sequence ID" value="QXT62473.1"/>
    <property type="molecule type" value="Genomic_DNA"/>
</dbReference>
<keyword evidence="4" id="KW-1185">Reference proteome</keyword>
<protein>
    <submittedName>
        <fullName evidence="3">Sirohydrochlorin chelatase</fullName>
    </submittedName>
</protein>
<sequence length="272" mass="29149">MTHTQPAPPPAAVPTEAPPLILVGNGTRVPAGLDETTRLADLVRALLPEVRVEVGYVELAEPALDEVLDTILVESGAAVVVPLMAGPGGHVRQGVPRAVEGAKARHEDATVIPTRHLGSPQPLIDAIHQRITAARDTWPADETDVVMAGRGSNDTDANADHVRLSRVIFETGGYRQVLSAFIQIVGPDLPQILHQYYSSGSRRIVVMPHALFSGRLDESVRRLVDEFRASHPDAEIRIADVIGPCDELAEVVAQRTRRAPSGPAPRPAPART</sequence>
<evidence type="ECO:0000256" key="1">
    <source>
        <dbReference type="ARBA" id="ARBA00022723"/>
    </source>
</evidence>
<dbReference type="CDD" id="cd03416">
    <property type="entry name" value="CbiX_SirB_N"/>
    <property type="match status" value="1"/>
</dbReference>
<dbReference type="InterPro" id="IPR050963">
    <property type="entry name" value="Sirohydro_Cobaltochel/CbiX"/>
</dbReference>
<evidence type="ECO:0000313" key="3">
    <source>
        <dbReference type="EMBL" id="QXT62473.1"/>
    </source>
</evidence>
<evidence type="ECO:0000256" key="2">
    <source>
        <dbReference type="ARBA" id="ARBA00023239"/>
    </source>
</evidence>
<proteinExistence type="predicted"/>
<dbReference type="PANTHER" id="PTHR33542">
    <property type="entry name" value="SIROHYDROCHLORIN FERROCHELATASE, CHLOROPLASTIC"/>
    <property type="match status" value="1"/>
</dbReference>
<accession>A0ABX8SKF5</accession>
<name>A0ABX8SKF5_9ACTN</name>
<keyword evidence="1" id="KW-0479">Metal-binding</keyword>
<dbReference type="Proteomes" id="UP000824504">
    <property type="component" value="Chromosome"/>
</dbReference>
<gene>
    <name evidence="3" type="ORF">KDB89_12095</name>
</gene>
<organism evidence="3 4">
    <name type="scientific">Tessaracoccus palaemonis</name>
    <dbReference type="NCBI Taxonomy" id="2829499"/>
    <lineage>
        <taxon>Bacteria</taxon>
        <taxon>Bacillati</taxon>
        <taxon>Actinomycetota</taxon>
        <taxon>Actinomycetes</taxon>
        <taxon>Propionibacteriales</taxon>
        <taxon>Propionibacteriaceae</taxon>
        <taxon>Tessaracoccus</taxon>
    </lineage>
</organism>
<dbReference type="CDD" id="cd03414">
    <property type="entry name" value="CbiX_SirB_C"/>
    <property type="match status" value="1"/>
</dbReference>
<evidence type="ECO:0000313" key="4">
    <source>
        <dbReference type="Proteomes" id="UP000824504"/>
    </source>
</evidence>